<proteinExistence type="predicted"/>
<protein>
    <submittedName>
        <fullName evidence="1">Uncharacterized protein</fullName>
    </submittedName>
</protein>
<gene>
    <name evidence="1" type="ORF">CLV42_102472</name>
</gene>
<evidence type="ECO:0000313" key="1">
    <source>
        <dbReference type="EMBL" id="PSL34898.1"/>
    </source>
</evidence>
<reference evidence="1 2" key="1">
    <citation type="submission" date="2018-03" db="EMBL/GenBank/DDBJ databases">
        <title>Genomic Encyclopedia of Archaeal and Bacterial Type Strains, Phase II (KMG-II): from individual species to whole genera.</title>
        <authorList>
            <person name="Goeker M."/>
        </authorList>
    </citation>
    <scope>NUCLEOTIDE SEQUENCE [LARGE SCALE GENOMIC DNA]</scope>
    <source>
        <strain evidence="1 2">DSM 18107</strain>
    </source>
</reference>
<sequence length="44" mass="4926">MYAAENAEKSGAIRQTLQIIRGYTTNKYVTWLKAGQSAVTSYKL</sequence>
<accession>A0A2P8GLQ1</accession>
<dbReference type="Proteomes" id="UP000240978">
    <property type="component" value="Unassembled WGS sequence"/>
</dbReference>
<dbReference type="EMBL" id="PYGK01000002">
    <property type="protein sequence ID" value="PSL34898.1"/>
    <property type="molecule type" value="Genomic_DNA"/>
</dbReference>
<organism evidence="1 2">
    <name type="scientific">Chitinophaga ginsengisoli</name>
    <dbReference type="NCBI Taxonomy" id="363837"/>
    <lineage>
        <taxon>Bacteria</taxon>
        <taxon>Pseudomonadati</taxon>
        <taxon>Bacteroidota</taxon>
        <taxon>Chitinophagia</taxon>
        <taxon>Chitinophagales</taxon>
        <taxon>Chitinophagaceae</taxon>
        <taxon>Chitinophaga</taxon>
    </lineage>
</organism>
<comment type="caution">
    <text evidence="1">The sequence shown here is derived from an EMBL/GenBank/DDBJ whole genome shotgun (WGS) entry which is preliminary data.</text>
</comment>
<dbReference type="AlphaFoldDB" id="A0A2P8GLQ1"/>
<keyword evidence="2" id="KW-1185">Reference proteome</keyword>
<name>A0A2P8GLQ1_9BACT</name>
<evidence type="ECO:0000313" key="2">
    <source>
        <dbReference type="Proteomes" id="UP000240978"/>
    </source>
</evidence>